<reference evidence="3 4" key="1">
    <citation type="submission" date="2020-07" db="EMBL/GenBank/DDBJ databases">
        <title>Comparative genomics of pyrophilous fungi reveals a link between fire events and developmental genes.</title>
        <authorList>
            <consortium name="DOE Joint Genome Institute"/>
            <person name="Steindorff A.S."/>
            <person name="Carver A."/>
            <person name="Calhoun S."/>
            <person name="Stillman K."/>
            <person name="Liu H."/>
            <person name="Lipzen A."/>
            <person name="Pangilinan J."/>
            <person name="Labutti K."/>
            <person name="Bruns T.D."/>
            <person name="Grigoriev I.V."/>
        </authorList>
    </citation>
    <scope>NUCLEOTIDE SEQUENCE [LARGE SCALE GENOMIC DNA]</scope>
    <source>
        <strain evidence="3 4">CBS 144469</strain>
    </source>
</reference>
<evidence type="ECO:0000313" key="4">
    <source>
        <dbReference type="Proteomes" id="UP000521943"/>
    </source>
</evidence>
<comment type="caution">
    <text evidence="3">The sequence shown here is derived from an EMBL/GenBank/DDBJ whole genome shotgun (WGS) entry which is preliminary data.</text>
</comment>
<evidence type="ECO:0000256" key="1">
    <source>
        <dbReference type="SAM" id="MobiDB-lite"/>
    </source>
</evidence>
<feature type="compositionally biased region" description="Basic and acidic residues" evidence="1">
    <location>
        <begin position="1"/>
        <end position="16"/>
    </location>
</feature>
<name>A0A8H6LZ48_9AGAR</name>
<evidence type="ECO:0000313" key="3">
    <source>
        <dbReference type="EMBL" id="KAF6747379.1"/>
    </source>
</evidence>
<dbReference type="EMBL" id="JACGCI010000081">
    <property type="protein sequence ID" value="KAF6747379.1"/>
    <property type="molecule type" value="Genomic_DNA"/>
</dbReference>
<keyword evidence="2" id="KW-1133">Transmembrane helix</keyword>
<accession>A0A8H6LZ48</accession>
<keyword evidence="2" id="KW-0472">Membrane</keyword>
<feature type="compositionally biased region" description="Polar residues" evidence="1">
    <location>
        <begin position="311"/>
        <end position="323"/>
    </location>
</feature>
<proteinExistence type="predicted"/>
<keyword evidence="2" id="KW-0812">Transmembrane</keyword>
<evidence type="ECO:0000256" key="2">
    <source>
        <dbReference type="SAM" id="Phobius"/>
    </source>
</evidence>
<sequence length="597" mass="66366">MTCQMRARDDDEDPRRPSKTPSQWDYGLVKVQRFRAPIHQPSRVCVPVATPLDVVQNLTPTTAPFFEPTGASNPSHLSVHPPLGRRVYGAQLLNVSTDDTTVTPYPKYGSALTIQAMLIFVASPPLLVLVVIIVFLTGILVMGSLRSCRLAPATTSAFLLSPLTPRILDDIATFWWSDTCRTFSPSGLRSFETIPTRKYITDAGRWATPTKCWRWVSCDVELGCNYPGLGDELSVGASTTSRSPDGTSPHELCPFCAHTCVDPPPPYHRSPPYATRPVSPYSNHSTLSLPLPRYGRRLQGVRLHMGAFHGDTQQNDLPRSQTRNIRDSHPPASESLSMNEVHASVPWEPRCGSPQWPHPRLAYLSPVILVQSFTPTPSPIQRSGDIAWIRCPALARVVMMGTFLIVPGKGYKALRRLPLSIAVFSSPGRTFPTYSHRREGRWLPPLCQSIPSATSLGRRLSYPSRVPRSCEQLRRTWRLPRRCSFPDDHWEEGLRGCDFSLGMTSSVFTLVDALPFNRPRPWPGPRPAYFKSPFILARRSLSRIQCFGRSATLDPGSIRESLGPSLIGIEAHEAFDCPLLDQCALALIRMGLIALHV</sequence>
<organism evidence="3 4">
    <name type="scientific">Ephemerocybe angulata</name>
    <dbReference type="NCBI Taxonomy" id="980116"/>
    <lineage>
        <taxon>Eukaryota</taxon>
        <taxon>Fungi</taxon>
        <taxon>Dikarya</taxon>
        <taxon>Basidiomycota</taxon>
        <taxon>Agaricomycotina</taxon>
        <taxon>Agaricomycetes</taxon>
        <taxon>Agaricomycetidae</taxon>
        <taxon>Agaricales</taxon>
        <taxon>Agaricineae</taxon>
        <taxon>Psathyrellaceae</taxon>
        <taxon>Ephemerocybe</taxon>
    </lineage>
</organism>
<gene>
    <name evidence="3" type="ORF">DFP72DRAFT_1149193</name>
</gene>
<dbReference type="Proteomes" id="UP000521943">
    <property type="component" value="Unassembled WGS sequence"/>
</dbReference>
<feature type="region of interest" description="Disordered" evidence="1">
    <location>
        <begin position="1"/>
        <end position="22"/>
    </location>
</feature>
<feature type="region of interest" description="Disordered" evidence="1">
    <location>
        <begin position="307"/>
        <end position="339"/>
    </location>
</feature>
<protein>
    <submittedName>
        <fullName evidence="3">Uncharacterized protein</fullName>
    </submittedName>
</protein>
<dbReference type="AlphaFoldDB" id="A0A8H6LZ48"/>
<feature type="transmembrane region" description="Helical" evidence="2">
    <location>
        <begin position="117"/>
        <end position="142"/>
    </location>
</feature>
<keyword evidence="4" id="KW-1185">Reference proteome</keyword>